<dbReference type="EMBL" id="DVHE01000022">
    <property type="protein sequence ID" value="HIR50227.1"/>
    <property type="molecule type" value="Genomic_DNA"/>
</dbReference>
<dbReference type="Gene3D" id="3.40.190.290">
    <property type="match status" value="1"/>
</dbReference>
<evidence type="ECO:0000256" key="1">
    <source>
        <dbReference type="ARBA" id="ARBA00009437"/>
    </source>
</evidence>
<keyword evidence="4" id="KW-0804">Transcription</keyword>
<dbReference type="InterPro" id="IPR036390">
    <property type="entry name" value="WH_DNA-bd_sf"/>
</dbReference>
<dbReference type="Proteomes" id="UP000824239">
    <property type="component" value="Unassembled WGS sequence"/>
</dbReference>
<dbReference type="GO" id="GO:0003677">
    <property type="term" value="F:DNA binding"/>
    <property type="evidence" value="ECO:0007669"/>
    <property type="project" value="UniProtKB-KW"/>
</dbReference>
<evidence type="ECO:0000313" key="7">
    <source>
        <dbReference type="Proteomes" id="UP000824239"/>
    </source>
</evidence>
<reference evidence="6" key="1">
    <citation type="submission" date="2020-10" db="EMBL/GenBank/DDBJ databases">
        <authorList>
            <person name="Gilroy R."/>
        </authorList>
    </citation>
    <scope>NUCLEOTIDE SEQUENCE</scope>
    <source>
        <strain evidence="6">ChiBcec15-4380</strain>
    </source>
</reference>
<dbReference type="FunFam" id="1.10.10.10:FF:000001">
    <property type="entry name" value="LysR family transcriptional regulator"/>
    <property type="match status" value="1"/>
</dbReference>
<evidence type="ECO:0000313" key="6">
    <source>
        <dbReference type="EMBL" id="HIR50227.1"/>
    </source>
</evidence>
<dbReference type="InterPro" id="IPR000847">
    <property type="entry name" value="LysR_HTH_N"/>
</dbReference>
<dbReference type="AlphaFoldDB" id="A0A9D1IVU0"/>
<dbReference type="Gene3D" id="1.10.10.10">
    <property type="entry name" value="Winged helix-like DNA-binding domain superfamily/Winged helix DNA-binding domain"/>
    <property type="match status" value="1"/>
</dbReference>
<dbReference type="PANTHER" id="PTHR30346:SF9">
    <property type="entry name" value="LYSR FAMILY TRANSCRIPTIONAL REGULATOR"/>
    <property type="match status" value="1"/>
</dbReference>
<keyword evidence="2" id="KW-0805">Transcription regulation</keyword>
<comment type="similarity">
    <text evidence="1">Belongs to the LysR transcriptional regulatory family.</text>
</comment>
<dbReference type="PROSITE" id="PS50931">
    <property type="entry name" value="HTH_LYSR"/>
    <property type="match status" value="1"/>
</dbReference>
<dbReference type="GO" id="GO:0032993">
    <property type="term" value="C:protein-DNA complex"/>
    <property type="evidence" value="ECO:0007669"/>
    <property type="project" value="TreeGrafter"/>
</dbReference>
<proteinExistence type="inferred from homology"/>
<dbReference type="GO" id="GO:0003700">
    <property type="term" value="F:DNA-binding transcription factor activity"/>
    <property type="evidence" value="ECO:0007669"/>
    <property type="project" value="InterPro"/>
</dbReference>
<protein>
    <submittedName>
        <fullName evidence="6">LysR family transcriptional regulator</fullName>
    </submittedName>
</protein>
<name>A0A9D1IVU0_9FIRM</name>
<dbReference type="SUPFAM" id="SSF46785">
    <property type="entry name" value="Winged helix' DNA-binding domain"/>
    <property type="match status" value="1"/>
</dbReference>
<reference evidence="6" key="2">
    <citation type="journal article" date="2021" name="PeerJ">
        <title>Extensive microbial diversity within the chicken gut microbiome revealed by metagenomics and culture.</title>
        <authorList>
            <person name="Gilroy R."/>
            <person name="Ravi A."/>
            <person name="Getino M."/>
            <person name="Pursley I."/>
            <person name="Horton D.L."/>
            <person name="Alikhan N.F."/>
            <person name="Baker D."/>
            <person name="Gharbi K."/>
            <person name="Hall N."/>
            <person name="Watson M."/>
            <person name="Adriaenssens E.M."/>
            <person name="Foster-Nyarko E."/>
            <person name="Jarju S."/>
            <person name="Secka A."/>
            <person name="Antonio M."/>
            <person name="Oren A."/>
            <person name="Chaudhuri R.R."/>
            <person name="La Ragione R."/>
            <person name="Hildebrand F."/>
            <person name="Pallen M.J."/>
        </authorList>
    </citation>
    <scope>NUCLEOTIDE SEQUENCE</scope>
    <source>
        <strain evidence="6">ChiBcec15-4380</strain>
    </source>
</reference>
<evidence type="ECO:0000256" key="3">
    <source>
        <dbReference type="ARBA" id="ARBA00023125"/>
    </source>
</evidence>
<evidence type="ECO:0000259" key="5">
    <source>
        <dbReference type="PROSITE" id="PS50931"/>
    </source>
</evidence>
<dbReference type="Pfam" id="PF00126">
    <property type="entry name" value="HTH_1"/>
    <property type="match status" value="1"/>
</dbReference>
<gene>
    <name evidence="6" type="ORF">IAA53_02910</name>
</gene>
<accession>A0A9D1IVU0</accession>
<evidence type="ECO:0000256" key="2">
    <source>
        <dbReference type="ARBA" id="ARBA00023015"/>
    </source>
</evidence>
<organism evidence="6 7">
    <name type="scientific">Candidatus Avoscillospira avicola</name>
    <dbReference type="NCBI Taxonomy" id="2840706"/>
    <lineage>
        <taxon>Bacteria</taxon>
        <taxon>Bacillati</taxon>
        <taxon>Bacillota</taxon>
        <taxon>Clostridia</taxon>
        <taxon>Eubacteriales</taxon>
        <taxon>Oscillospiraceae</taxon>
        <taxon>Oscillospiraceae incertae sedis</taxon>
        <taxon>Candidatus Avoscillospira</taxon>
    </lineage>
</organism>
<dbReference type="InterPro" id="IPR036388">
    <property type="entry name" value="WH-like_DNA-bd_sf"/>
</dbReference>
<dbReference type="PANTHER" id="PTHR30346">
    <property type="entry name" value="TRANSCRIPTIONAL DUAL REGULATOR HCAR-RELATED"/>
    <property type="match status" value="1"/>
</dbReference>
<evidence type="ECO:0000256" key="4">
    <source>
        <dbReference type="ARBA" id="ARBA00023163"/>
    </source>
</evidence>
<sequence>MNTQHFQYLVEIERTRSISQAAKNLFLSQPNLSRVLHELEEDLGFAIFERTSRGVTPTDRGALFLQYARRILRELDSIEALGRSGPVKSRLRICFPRSGRYLDATARYLAQCCQSGSVDAEIRECHARQTLEMLDKGDTELGVIRFRSEYEDYFRDQASLRSLQFQVLRDYRYQLMMHPNHPLAQKPQIFQSDLETFVEIAHGDTFRQSESRGSEPRRRIYSVDRLAQVCLLHTIPGSYIWISPASPDDLRHWGLIQRDCSDNTDVYRDALLHRKSYIPTDIENGLLKIISQGFQGDSISEMI</sequence>
<feature type="domain" description="HTH lysR-type" evidence="5">
    <location>
        <begin position="1"/>
        <end position="58"/>
    </location>
</feature>
<dbReference type="PRINTS" id="PR00039">
    <property type="entry name" value="HTHLYSR"/>
</dbReference>
<dbReference type="CDD" id="cd05466">
    <property type="entry name" value="PBP2_LTTR_substrate"/>
    <property type="match status" value="1"/>
</dbReference>
<keyword evidence="3" id="KW-0238">DNA-binding</keyword>
<dbReference type="SUPFAM" id="SSF53850">
    <property type="entry name" value="Periplasmic binding protein-like II"/>
    <property type="match status" value="1"/>
</dbReference>
<comment type="caution">
    <text evidence="6">The sequence shown here is derived from an EMBL/GenBank/DDBJ whole genome shotgun (WGS) entry which is preliminary data.</text>
</comment>